<dbReference type="OrthoDB" id="3028829at2759"/>
<dbReference type="Proteomes" id="UP000772434">
    <property type="component" value="Unassembled WGS sequence"/>
</dbReference>
<proteinExistence type="predicted"/>
<keyword evidence="2" id="KW-1185">Reference proteome</keyword>
<sequence>MAADAPVALTLYVGLLDEVVKGAPTLEALAAKGFTTIKAQPGATIPLMCQRGCPTHQGHRRGHFGQLNVGLAHGGGRLKPNNILNSETNAAVLDHLVNSTPFQRLSGFATGVFKSWASRLYENCSSHFEASLQVKPPFVVSFPTA</sequence>
<organism evidence="1 2">
    <name type="scientific">Rhodocollybia butyracea</name>
    <dbReference type="NCBI Taxonomy" id="206335"/>
    <lineage>
        <taxon>Eukaryota</taxon>
        <taxon>Fungi</taxon>
        <taxon>Dikarya</taxon>
        <taxon>Basidiomycota</taxon>
        <taxon>Agaricomycotina</taxon>
        <taxon>Agaricomycetes</taxon>
        <taxon>Agaricomycetidae</taxon>
        <taxon>Agaricales</taxon>
        <taxon>Marasmiineae</taxon>
        <taxon>Omphalotaceae</taxon>
        <taxon>Rhodocollybia</taxon>
    </lineage>
</organism>
<comment type="caution">
    <text evidence="1">The sequence shown here is derived from an EMBL/GenBank/DDBJ whole genome shotgun (WGS) entry which is preliminary data.</text>
</comment>
<reference evidence="1" key="1">
    <citation type="submission" date="2020-11" db="EMBL/GenBank/DDBJ databases">
        <authorList>
            <consortium name="DOE Joint Genome Institute"/>
            <person name="Ahrendt S."/>
            <person name="Riley R."/>
            <person name="Andreopoulos W."/>
            <person name="Labutti K."/>
            <person name="Pangilinan J."/>
            <person name="Ruiz-Duenas F.J."/>
            <person name="Barrasa J.M."/>
            <person name="Sanchez-Garcia M."/>
            <person name="Camarero S."/>
            <person name="Miyauchi S."/>
            <person name="Serrano A."/>
            <person name="Linde D."/>
            <person name="Babiker R."/>
            <person name="Drula E."/>
            <person name="Ayuso-Fernandez I."/>
            <person name="Pacheco R."/>
            <person name="Padilla G."/>
            <person name="Ferreira P."/>
            <person name="Barriuso J."/>
            <person name="Kellner H."/>
            <person name="Castanera R."/>
            <person name="Alfaro M."/>
            <person name="Ramirez L."/>
            <person name="Pisabarro A.G."/>
            <person name="Kuo A."/>
            <person name="Tritt A."/>
            <person name="Lipzen A."/>
            <person name="He G."/>
            <person name="Yan M."/>
            <person name="Ng V."/>
            <person name="Cullen D."/>
            <person name="Martin F."/>
            <person name="Rosso M.-N."/>
            <person name="Henrissat B."/>
            <person name="Hibbett D."/>
            <person name="Martinez A.T."/>
            <person name="Grigoriev I.V."/>
        </authorList>
    </citation>
    <scope>NUCLEOTIDE SEQUENCE</scope>
    <source>
        <strain evidence="1">AH 40177</strain>
    </source>
</reference>
<accession>A0A9P5U6A5</accession>
<gene>
    <name evidence="1" type="ORF">BDP27DRAFT_1422739</name>
</gene>
<evidence type="ECO:0000313" key="2">
    <source>
        <dbReference type="Proteomes" id="UP000772434"/>
    </source>
</evidence>
<protein>
    <submittedName>
        <fullName evidence="1">Uncharacterized protein</fullName>
    </submittedName>
</protein>
<dbReference type="EMBL" id="JADNRY010000071">
    <property type="protein sequence ID" value="KAF9067577.1"/>
    <property type="molecule type" value="Genomic_DNA"/>
</dbReference>
<name>A0A9P5U6A5_9AGAR</name>
<dbReference type="AlphaFoldDB" id="A0A9P5U6A5"/>
<evidence type="ECO:0000313" key="1">
    <source>
        <dbReference type="EMBL" id="KAF9067577.1"/>
    </source>
</evidence>